<name>A0A8J4XP72_CHIOP</name>
<evidence type="ECO:0000313" key="2">
    <source>
        <dbReference type="Proteomes" id="UP000770661"/>
    </source>
</evidence>
<gene>
    <name evidence="1" type="ORF">GWK47_020448</name>
</gene>
<organism evidence="1 2">
    <name type="scientific">Chionoecetes opilio</name>
    <name type="common">Atlantic snow crab</name>
    <name type="synonym">Cancer opilio</name>
    <dbReference type="NCBI Taxonomy" id="41210"/>
    <lineage>
        <taxon>Eukaryota</taxon>
        <taxon>Metazoa</taxon>
        <taxon>Ecdysozoa</taxon>
        <taxon>Arthropoda</taxon>
        <taxon>Crustacea</taxon>
        <taxon>Multicrustacea</taxon>
        <taxon>Malacostraca</taxon>
        <taxon>Eumalacostraca</taxon>
        <taxon>Eucarida</taxon>
        <taxon>Decapoda</taxon>
        <taxon>Pleocyemata</taxon>
        <taxon>Brachyura</taxon>
        <taxon>Eubrachyura</taxon>
        <taxon>Majoidea</taxon>
        <taxon>Majidae</taxon>
        <taxon>Chionoecetes</taxon>
    </lineage>
</organism>
<dbReference type="Proteomes" id="UP000770661">
    <property type="component" value="Unassembled WGS sequence"/>
</dbReference>
<keyword evidence="2" id="KW-1185">Reference proteome</keyword>
<proteinExistence type="predicted"/>
<reference evidence="1" key="1">
    <citation type="submission" date="2020-07" db="EMBL/GenBank/DDBJ databases">
        <title>The High-quality genome of the commercially important snow crab, Chionoecetes opilio.</title>
        <authorList>
            <person name="Jeong J.-H."/>
            <person name="Ryu S."/>
        </authorList>
    </citation>
    <scope>NUCLEOTIDE SEQUENCE</scope>
    <source>
        <strain evidence="1">MADBK_172401_WGS</strain>
        <tissue evidence="1">Digestive gland</tissue>
    </source>
</reference>
<dbReference type="EMBL" id="JACEEZ010023254">
    <property type="protein sequence ID" value="KAG0711516.1"/>
    <property type="molecule type" value="Genomic_DNA"/>
</dbReference>
<dbReference type="AlphaFoldDB" id="A0A8J4XP72"/>
<sequence length="88" mass="9813">MVLHLNPEKVDAVISRLLFDVTEQADLDTSEGSSPDEDEEEDFFKDILVLRDIPLEAGVSPTGLRLGSGRDRMFDVRNASLRSSLHLD</sequence>
<evidence type="ECO:0000313" key="1">
    <source>
        <dbReference type="EMBL" id="KAG0711516.1"/>
    </source>
</evidence>
<comment type="caution">
    <text evidence="1">The sequence shown here is derived from an EMBL/GenBank/DDBJ whole genome shotgun (WGS) entry which is preliminary data.</text>
</comment>
<accession>A0A8J4XP72</accession>
<protein>
    <submittedName>
        <fullName evidence="1">Uncharacterized protein</fullName>
    </submittedName>
</protein>